<name>A0A921T646_9BACL</name>
<evidence type="ECO:0000313" key="4">
    <source>
        <dbReference type="EMBL" id="HJH11809.1"/>
    </source>
</evidence>
<dbReference type="SUPFAM" id="SSF53335">
    <property type="entry name" value="S-adenosyl-L-methionine-dependent methyltransferases"/>
    <property type="match status" value="1"/>
</dbReference>
<dbReference type="Pfam" id="PF03602">
    <property type="entry name" value="Cons_hypoth95"/>
    <property type="match status" value="1"/>
</dbReference>
<dbReference type="Gene3D" id="3.40.50.150">
    <property type="entry name" value="Vaccinia Virus protein VP39"/>
    <property type="match status" value="1"/>
</dbReference>
<reference evidence="4" key="2">
    <citation type="submission" date="2021-09" db="EMBL/GenBank/DDBJ databases">
        <authorList>
            <person name="Gilroy R."/>
        </authorList>
    </citation>
    <scope>NUCLEOTIDE SEQUENCE</scope>
    <source>
        <strain evidence="4">CHK160-4876</strain>
    </source>
</reference>
<evidence type="ECO:0000256" key="2">
    <source>
        <dbReference type="ARBA" id="ARBA00022679"/>
    </source>
</evidence>
<dbReference type="PROSITE" id="PS00092">
    <property type="entry name" value="N6_MTASE"/>
    <property type="match status" value="1"/>
</dbReference>
<dbReference type="GO" id="GO:0003676">
    <property type="term" value="F:nucleic acid binding"/>
    <property type="evidence" value="ECO:0007669"/>
    <property type="project" value="InterPro"/>
</dbReference>
<dbReference type="AlphaFoldDB" id="A0A921T646"/>
<dbReference type="PANTHER" id="PTHR43542">
    <property type="entry name" value="METHYLTRANSFERASE"/>
    <property type="match status" value="1"/>
</dbReference>
<protein>
    <submittedName>
        <fullName evidence="4">16S rRNA (Guanine(966)-N(2))-methyltransferase RsmD</fullName>
        <ecNumber evidence="4">2.1.1.171</ecNumber>
    </submittedName>
</protein>
<keyword evidence="1 4" id="KW-0489">Methyltransferase</keyword>
<gene>
    <name evidence="4" type="primary">rsmD</name>
    <name evidence="4" type="ORF">K8V30_09030</name>
</gene>
<keyword evidence="2 4" id="KW-0808">Transferase</keyword>
<feature type="compositionally biased region" description="Basic and acidic residues" evidence="3">
    <location>
        <begin position="1"/>
        <end position="10"/>
    </location>
</feature>
<dbReference type="PIRSF" id="PIRSF004553">
    <property type="entry name" value="CHP00095"/>
    <property type="match status" value="1"/>
</dbReference>
<proteinExistence type="predicted"/>
<dbReference type="PANTHER" id="PTHR43542:SF1">
    <property type="entry name" value="METHYLTRANSFERASE"/>
    <property type="match status" value="1"/>
</dbReference>
<dbReference type="GO" id="GO:0052913">
    <property type="term" value="F:16S rRNA (guanine(966)-N(2))-methyltransferase activity"/>
    <property type="evidence" value="ECO:0007669"/>
    <property type="project" value="UniProtKB-EC"/>
</dbReference>
<comment type="caution">
    <text evidence="4">The sequence shown here is derived from an EMBL/GenBank/DDBJ whole genome shotgun (WGS) entry which is preliminary data.</text>
</comment>
<reference evidence="4" key="1">
    <citation type="journal article" date="2021" name="PeerJ">
        <title>Extensive microbial diversity within the chicken gut microbiome revealed by metagenomics and culture.</title>
        <authorList>
            <person name="Gilroy R."/>
            <person name="Ravi A."/>
            <person name="Getino M."/>
            <person name="Pursley I."/>
            <person name="Horton D.L."/>
            <person name="Alikhan N.F."/>
            <person name="Baker D."/>
            <person name="Gharbi K."/>
            <person name="Hall N."/>
            <person name="Watson M."/>
            <person name="Adriaenssens E.M."/>
            <person name="Foster-Nyarko E."/>
            <person name="Jarju S."/>
            <person name="Secka A."/>
            <person name="Antonio M."/>
            <person name="Oren A."/>
            <person name="Chaudhuri R.R."/>
            <person name="La Ragione R."/>
            <person name="Hildebrand F."/>
            <person name="Pallen M.J."/>
        </authorList>
    </citation>
    <scope>NUCLEOTIDE SEQUENCE</scope>
    <source>
        <strain evidence="4">CHK160-4876</strain>
    </source>
</reference>
<dbReference type="CDD" id="cd02440">
    <property type="entry name" value="AdoMet_MTases"/>
    <property type="match status" value="1"/>
</dbReference>
<evidence type="ECO:0000256" key="3">
    <source>
        <dbReference type="SAM" id="MobiDB-lite"/>
    </source>
</evidence>
<dbReference type="InterPro" id="IPR004398">
    <property type="entry name" value="RNA_MeTrfase_RsmD"/>
</dbReference>
<evidence type="ECO:0000256" key="1">
    <source>
        <dbReference type="ARBA" id="ARBA00022603"/>
    </source>
</evidence>
<dbReference type="Proteomes" id="UP000700212">
    <property type="component" value="Unassembled WGS sequence"/>
</dbReference>
<dbReference type="EC" id="2.1.1.171" evidence="4"/>
<dbReference type="InterPro" id="IPR002052">
    <property type="entry name" value="DNA_methylase_N6_adenine_CS"/>
</dbReference>
<dbReference type="OrthoDB" id="9803017at2"/>
<dbReference type="NCBIfam" id="TIGR00095">
    <property type="entry name" value="16S rRNA (guanine(966)-N(2))-methyltransferase RsmD"/>
    <property type="match status" value="1"/>
</dbReference>
<sequence length="184" mass="20496">MRIVAGERKSIPLKSAAGKTTRPTTDKVKESLFNIIGPYFSGGIALDLFAGSGGLGLETLSRGAERAIFIEKDAKSLEALRSNIEKCRYETCTEVYRNDATRAVKSLLGRNEQYTFVFVDPPYAQVQYYAIVAELVEANKVTDNGVIVCEHDKAYELPEAYGEFICQRREKYGDSIISIYEKGE</sequence>
<organism evidence="4 5">
    <name type="scientific">Metalysinibacillus jejuensis</name>
    <dbReference type="NCBI Taxonomy" id="914327"/>
    <lineage>
        <taxon>Bacteria</taxon>
        <taxon>Bacillati</taxon>
        <taxon>Bacillota</taxon>
        <taxon>Bacilli</taxon>
        <taxon>Bacillales</taxon>
        <taxon>Caryophanaceae</taxon>
        <taxon>Metalysinibacillus</taxon>
    </lineage>
</organism>
<evidence type="ECO:0000313" key="5">
    <source>
        <dbReference type="Proteomes" id="UP000700212"/>
    </source>
</evidence>
<dbReference type="EMBL" id="DYTV01000120">
    <property type="protein sequence ID" value="HJH11809.1"/>
    <property type="molecule type" value="Genomic_DNA"/>
</dbReference>
<dbReference type="InterPro" id="IPR029063">
    <property type="entry name" value="SAM-dependent_MTases_sf"/>
</dbReference>
<accession>A0A921T646</accession>
<feature type="region of interest" description="Disordered" evidence="3">
    <location>
        <begin position="1"/>
        <end position="22"/>
    </location>
</feature>